<sequence>MASRNSGLRSPSPEGAVRVWVISVTFATVGVPKYRGRPQREGFFGIRLRYYAPTPLSTRRAAPAPTRTRTPPPASGP</sequence>
<reference evidence="3" key="1">
    <citation type="journal article" date="2019" name="Int. J. Syst. Evol. Microbiol.">
        <title>The Global Catalogue of Microorganisms (GCM) 10K type strain sequencing project: providing services to taxonomists for standard genome sequencing and annotation.</title>
        <authorList>
            <consortium name="The Broad Institute Genomics Platform"/>
            <consortium name="The Broad Institute Genome Sequencing Center for Infectious Disease"/>
            <person name="Wu L."/>
            <person name="Ma J."/>
        </authorList>
    </citation>
    <scope>NUCLEOTIDE SEQUENCE [LARGE SCALE GENOMIC DNA]</scope>
    <source>
        <strain evidence="3">JCM 17027</strain>
    </source>
</reference>
<comment type="caution">
    <text evidence="2">The sequence shown here is derived from an EMBL/GenBank/DDBJ whole genome shotgun (WGS) entry which is preliminary data.</text>
</comment>
<feature type="compositionally biased region" description="Low complexity" evidence="1">
    <location>
        <begin position="55"/>
        <end position="69"/>
    </location>
</feature>
<evidence type="ECO:0000256" key="1">
    <source>
        <dbReference type="SAM" id="MobiDB-lite"/>
    </source>
</evidence>
<accession>A0ABP7PKI5</accession>
<protein>
    <submittedName>
        <fullName evidence="2">Uncharacterized protein</fullName>
    </submittedName>
</protein>
<evidence type="ECO:0000313" key="2">
    <source>
        <dbReference type="EMBL" id="GAA3966814.1"/>
    </source>
</evidence>
<feature type="region of interest" description="Disordered" evidence="1">
    <location>
        <begin position="55"/>
        <end position="77"/>
    </location>
</feature>
<proteinExistence type="predicted"/>
<dbReference type="EMBL" id="BAABCQ010000024">
    <property type="protein sequence ID" value="GAA3966814.1"/>
    <property type="molecule type" value="Genomic_DNA"/>
</dbReference>
<evidence type="ECO:0000313" key="3">
    <source>
        <dbReference type="Proteomes" id="UP001500034"/>
    </source>
</evidence>
<organism evidence="2 3">
    <name type="scientific">Streptomyces marokkonensis</name>
    <dbReference type="NCBI Taxonomy" id="324855"/>
    <lineage>
        <taxon>Bacteria</taxon>
        <taxon>Bacillati</taxon>
        <taxon>Actinomycetota</taxon>
        <taxon>Actinomycetes</taxon>
        <taxon>Kitasatosporales</taxon>
        <taxon>Streptomycetaceae</taxon>
        <taxon>Streptomyces</taxon>
    </lineage>
</organism>
<name>A0ABP7PKI5_9ACTN</name>
<keyword evidence="3" id="KW-1185">Reference proteome</keyword>
<dbReference type="Proteomes" id="UP001500034">
    <property type="component" value="Unassembled WGS sequence"/>
</dbReference>
<gene>
    <name evidence="2" type="ORF">GCM10022384_17930</name>
</gene>